<gene>
    <name evidence="1" type="ORF">OLMES_5452</name>
</gene>
<organism evidence="1 2">
    <name type="scientific">Oleiphilus messinensis</name>
    <dbReference type="NCBI Taxonomy" id="141451"/>
    <lineage>
        <taxon>Bacteria</taxon>
        <taxon>Pseudomonadati</taxon>
        <taxon>Pseudomonadota</taxon>
        <taxon>Gammaproteobacteria</taxon>
        <taxon>Oceanospirillales</taxon>
        <taxon>Oleiphilaceae</taxon>
        <taxon>Oleiphilus</taxon>
    </lineage>
</organism>
<evidence type="ECO:0000313" key="1">
    <source>
        <dbReference type="EMBL" id="ARU59432.1"/>
    </source>
</evidence>
<proteinExistence type="predicted"/>
<protein>
    <submittedName>
        <fullName evidence="1">Uncharacterized protein</fullName>
    </submittedName>
</protein>
<name>A0A1Y0IFY6_9GAMM</name>
<accession>A0A1Y0IFY6</accession>
<dbReference type="RefSeq" id="WP_087464105.1">
    <property type="nucleotide sequence ID" value="NZ_CP021425.1"/>
</dbReference>
<dbReference type="KEGG" id="ome:OLMES_5452"/>
<dbReference type="EMBL" id="CP021425">
    <property type="protein sequence ID" value="ARU59432.1"/>
    <property type="molecule type" value="Genomic_DNA"/>
</dbReference>
<dbReference type="Proteomes" id="UP000196027">
    <property type="component" value="Chromosome"/>
</dbReference>
<keyword evidence="2" id="KW-1185">Reference proteome</keyword>
<reference evidence="1 2" key="1">
    <citation type="submission" date="2017-05" db="EMBL/GenBank/DDBJ databases">
        <title>Genomic insights into alkan degradation activity of Oleiphilus messinensis.</title>
        <authorList>
            <person name="Kozyavkin S.A."/>
            <person name="Slesarev A.I."/>
            <person name="Golyshin P.N."/>
            <person name="Korzhenkov A."/>
            <person name="Golyshina O.N."/>
            <person name="Toshchakov S.V."/>
        </authorList>
    </citation>
    <scope>NUCLEOTIDE SEQUENCE [LARGE SCALE GENOMIC DNA]</scope>
    <source>
        <strain evidence="1 2">ME102</strain>
    </source>
</reference>
<sequence length="208" mass="23286">MHGDLLDQLALKETDSSWFPGFDPELLGLARASRRGERWLFAYLAVRFELFGRPLLKDENSKIQRALPWLFMPAVQWGPVILHIGALACSAHLRSVVSRDRVLQLQRVLGLEVYGSVMSFRVAASGTEGLGPQDQEHQLALEDLSDRQLTELLRAEGLRELVWFARQHDVLAGERVSLAHPCDQGQPLIRSRVGADLISDCLKSIVTP</sequence>
<dbReference type="AlphaFoldDB" id="A0A1Y0IFY6"/>
<evidence type="ECO:0000313" key="2">
    <source>
        <dbReference type="Proteomes" id="UP000196027"/>
    </source>
</evidence>